<sequence length="157" mass="16970">MELNSSNNNSRSTCSRSSRSITNNAVEGQGARASNRQTRTLPMSKGDGHQVPCSGNKTREKQPHSAAEVSKIARLIMWPNRKNLASAWSGWTSARLASKAFLGQVFAVWLGSCCCCCCCCCCCLSSGLELSKLRSTAVLSSTWVWLSLLAGVAEDWC</sequence>
<dbReference type="EMBL" id="BLXT01000501">
    <property type="protein sequence ID" value="GFN77687.1"/>
    <property type="molecule type" value="Genomic_DNA"/>
</dbReference>
<evidence type="ECO:0000313" key="3">
    <source>
        <dbReference type="Proteomes" id="UP000735302"/>
    </source>
</evidence>
<accession>A0AAV3Y549</accession>
<evidence type="ECO:0000256" key="1">
    <source>
        <dbReference type="SAM" id="MobiDB-lite"/>
    </source>
</evidence>
<name>A0AAV3Y549_9GAST</name>
<reference evidence="2 3" key="1">
    <citation type="journal article" date="2021" name="Elife">
        <title>Chloroplast acquisition without the gene transfer in kleptoplastic sea slugs, Plakobranchus ocellatus.</title>
        <authorList>
            <person name="Maeda T."/>
            <person name="Takahashi S."/>
            <person name="Yoshida T."/>
            <person name="Shimamura S."/>
            <person name="Takaki Y."/>
            <person name="Nagai Y."/>
            <person name="Toyoda A."/>
            <person name="Suzuki Y."/>
            <person name="Arimoto A."/>
            <person name="Ishii H."/>
            <person name="Satoh N."/>
            <person name="Nishiyama T."/>
            <person name="Hasebe M."/>
            <person name="Maruyama T."/>
            <person name="Minagawa J."/>
            <person name="Obokata J."/>
            <person name="Shigenobu S."/>
        </authorList>
    </citation>
    <scope>NUCLEOTIDE SEQUENCE [LARGE SCALE GENOMIC DNA]</scope>
</reference>
<protein>
    <submittedName>
        <fullName evidence="2">Uncharacterized protein</fullName>
    </submittedName>
</protein>
<keyword evidence="3" id="KW-1185">Reference proteome</keyword>
<feature type="compositionally biased region" description="Low complexity" evidence="1">
    <location>
        <begin position="1"/>
        <end position="24"/>
    </location>
</feature>
<dbReference type="Proteomes" id="UP000735302">
    <property type="component" value="Unassembled WGS sequence"/>
</dbReference>
<dbReference type="AlphaFoldDB" id="A0AAV3Y549"/>
<comment type="caution">
    <text evidence="2">The sequence shown here is derived from an EMBL/GenBank/DDBJ whole genome shotgun (WGS) entry which is preliminary data.</text>
</comment>
<evidence type="ECO:0000313" key="2">
    <source>
        <dbReference type="EMBL" id="GFN77687.1"/>
    </source>
</evidence>
<feature type="compositionally biased region" description="Polar residues" evidence="1">
    <location>
        <begin position="32"/>
        <end position="41"/>
    </location>
</feature>
<proteinExistence type="predicted"/>
<organism evidence="2 3">
    <name type="scientific">Plakobranchus ocellatus</name>
    <dbReference type="NCBI Taxonomy" id="259542"/>
    <lineage>
        <taxon>Eukaryota</taxon>
        <taxon>Metazoa</taxon>
        <taxon>Spiralia</taxon>
        <taxon>Lophotrochozoa</taxon>
        <taxon>Mollusca</taxon>
        <taxon>Gastropoda</taxon>
        <taxon>Heterobranchia</taxon>
        <taxon>Euthyneura</taxon>
        <taxon>Panpulmonata</taxon>
        <taxon>Sacoglossa</taxon>
        <taxon>Placobranchoidea</taxon>
        <taxon>Plakobranchidae</taxon>
        <taxon>Plakobranchus</taxon>
    </lineage>
</organism>
<feature type="region of interest" description="Disordered" evidence="1">
    <location>
        <begin position="1"/>
        <end position="64"/>
    </location>
</feature>
<gene>
    <name evidence="2" type="ORF">PoB_000419300</name>
</gene>